<reference evidence="3" key="1">
    <citation type="submission" date="2015-02" db="EMBL/GenBank/DDBJ databases">
        <title>Description and complete genome sequence of the first cultured representative of the subdivision 5 of the Verrucomicrobia phylum.</title>
        <authorList>
            <person name="Spring S."/>
            <person name="Bunk B."/>
            <person name="Sproer C."/>
            <person name="Klenk H.-P."/>
        </authorList>
    </citation>
    <scope>NUCLEOTIDE SEQUENCE [LARGE SCALE GENOMIC DNA]</scope>
    <source>
        <strain evidence="3">L21-Fru-AB</strain>
    </source>
</reference>
<evidence type="ECO:0000259" key="1">
    <source>
        <dbReference type="SMART" id="SM00849"/>
    </source>
</evidence>
<dbReference type="STRING" id="1307763.L21SP4_02085"/>
<gene>
    <name evidence="2" type="primary">yycJ</name>
    <name evidence="2" type="ORF">L21SP4_02085</name>
</gene>
<dbReference type="Pfam" id="PF12706">
    <property type="entry name" value="Lactamase_B_2"/>
    <property type="match status" value="1"/>
</dbReference>
<keyword evidence="2" id="KW-0378">Hydrolase</keyword>
<feature type="domain" description="Metallo-beta-lactamase" evidence="1">
    <location>
        <begin position="13"/>
        <end position="189"/>
    </location>
</feature>
<evidence type="ECO:0000313" key="3">
    <source>
        <dbReference type="Proteomes" id="UP000035268"/>
    </source>
</evidence>
<keyword evidence="3" id="KW-1185">Reference proteome</keyword>
<organism evidence="2 3">
    <name type="scientific">Kiritimatiella glycovorans</name>
    <dbReference type="NCBI Taxonomy" id="1307763"/>
    <lineage>
        <taxon>Bacteria</taxon>
        <taxon>Pseudomonadati</taxon>
        <taxon>Kiritimatiellota</taxon>
        <taxon>Kiritimatiellia</taxon>
        <taxon>Kiritimatiellales</taxon>
        <taxon>Kiritimatiellaceae</taxon>
        <taxon>Kiritimatiella</taxon>
    </lineage>
</organism>
<dbReference type="OrthoDB" id="9781189at2"/>
<dbReference type="EMBL" id="CP010904">
    <property type="protein sequence ID" value="AKJ65318.1"/>
    <property type="molecule type" value="Genomic_DNA"/>
</dbReference>
<dbReference type="RefSeq" id="WP_052882558.1">
    <property type="nucleotide sequence ID" value="NZ_CP010904.1"/>
</dbReference>
<proteinExistence type="predicted"/>
<dbReference type="InterPro" id="IPR036866">
    <property type="entry name" value="RibonucZ/Hydroxyglut_hydro"/>
</dbReference>
<dbReference type="Gene3D" id="3.60.15.10">
    <property type="entry name" value="Ribonuclease Z/Hydroxyacylglutathione hydrolase-like"/>
    <property type="match status" value="1"/>
</dbReference>
<dbReference type="SUPFAM" id="SSF56281">
    <property type="entry name" value="Metallo-hydrolase/oxidoreductase"/>
    <property type="match status" value="1"/>
</dbReference>
<dbReference type="KEGG" id="vbl:L21SP4_02085"/>
<name>A0A0G3EG61_9BACT</name>
<dbReference type="InterPro" id="IPR052533">
    <property type="entry name" value="WalJ/YycJ-like"/>
</dbReference>
<dbReference type="GO" id="GO:0016787">
    <property type="term" value="F:hydrolase activity"/>
    <property type="evidence" value="ECO:0007669"/>
    <property type="project" value="UniProtKB-KW"/>
</dbReference>
<evidence type="ECO:0000313" key="2">
    <source>
        <dbReference type="EMBL" id="AKJ65318.1"/>
    </source>
</evidence>
<dbReference type="PANTHER" id="PTHR47619">
    <property type="entry name" value="METALLO-HYDROLASE YYCJ-RELATED"/>
    <property type="match status" value="1"/>
</dbReference>
<protein>
    <submittedName>
        <fullName evidence="2">Metallo-hydrolase YycJ</fullName>
        <ecNumber evidence="2">3.-.-.-</ecNumber>
    </submittedName>
</protein>
<dbReference type="SMART" id="SM00849">
    <property type="entry name" value="Lactamase_B"/>
    <property type="match status" value="1"/>
</dbReference>
<dbReference type="EC" id="3.-.-.-" evidence="2"/>
<dbReference type="AlphaFoldDB" id="A0A0G3EG61"/>
<dbReference type="InterPro" id="IPR001279">
    <property type="entry name" value="Metallo-B-lactamas"/>
</dbReference>
<accession>A0A0G3EG61</accession>
<dbReference type="PANTHER" id="PTHR47619:SF1">
    <property type="entry name" value="EXODEOXYRIBONUCLEASE WALJ"/>
    <property type="match status" value="1"/>
</dbReference>
<dbReference type="Proteomes" id="UP000035268">
    <property type="component" value="Chromosome"/>
</dbReference>
<reference evidence="2 3" key="2">
    <citation type="journal article" date="2016" name="ISME J.">
        <title>Characterization of the first cultured representative of Verrucomicrobia subdivision 5 indicates the proposal of a novel phylum.</title>
        <authorList>
            <person name="Spring S."/>
            <person name="Bunk B."/>
            <person name="Sproer C."/>
            <person name="Schumann P."/>
            <person name="Rohde M."/>
            <person name="Tindall B.J."/>
            <person name="Klenk H.P."/>
        </authorList>
    </citation>
    <scope>NUCLEOTIDE SEQUENCE [LARGE SCALE GENOMIC DNA]</scope>
    <source>
        <strain evidence="2 3">L21-Fru-AB</strain>
    </source>
</reference>
<sequence length="267" mass="29258">MALELSIIASGSTGNCLYVGTEQTRVLIDAGISGRRIVQGLEEAGIDPASIQALCVSHEHADHIQSVGVLHRRFGMDLFTNRGTLEGLGEHKVLPWNLFSTGHAFGIGDLVIEPFSVSHDAREPVGFTITSGATRIGIATDLGVATHLIRERLKQCRVIVCESNHDPLLLRNSQRPWHTKKRIAGRQGHLSNEAAAELISGVAGENDRLERVYLAHLSAECNRPEQAAKHMRRALDDAGHSRVAVELTAPDRPARVWREDETGRDRD</sequence>